<gene>
    <name evidence="2" type="ORF">Pdw03_4262</name>
</gene>
<feature type="region of interest" description="Disordered" evidence="1">
    <location>
        <begin position="35"/>
        <end position="78"/>
    </location>
</feature>
<proteinExistence type="predicted"/>
<evidence type="ECO:0000313" key="2">
    <source>
        <dbReference type="EMBL" id="QQK41408.1"/>
    </source>
</evidence>
<reference evidence="2 3" key="1">
    <citation type="submission" date="2020-08" db="EMBL/GenBank/DDBJ databases">
        <title>The completed genome sequence of the pathogenic ascomycete fungus Penicillium digitatum.</title>
        <authorList>
            <person name="Wang M."/>
        </authorList>
    </citation>
    <scope>NUCLEOTIDE SEQUENCE [LARGE SCALE GENOMIC DNA]</scope>
    <source>
        <strain evidence="2 3">PdW03</strain>
    </source>
</reference>
<evidence type="ECO:0000256" key="1">
    <source>
        <dbReference type="SAM" id="MobiDB-lite"/>
    </source>
</evidence>
<dbReference type="EMBL" id="CP060774">
    <property type="protein sequence ID" value="QQK41408.1"/>
    <property type="molecule type" value="Genomic_DNA"/>
</dbReference>
<organism evidence="2 3">
    <name type="scientific">Penicillium digitatum</name>
    <name type="common">Green mold</name>
    <dbReference type="NCBI Taxonomy" id="36651"/>
    <lineage>
        <taxon>Eukaryota</taxon>
        <taxon>Fungi</taxon>
        <taxon>Dikarya</taxon>
        <taxon>Ascomycota</taxon>
        <taxon>Pezizomycotina</taxon>
        <taxon>Eurotiomycetes</taxon>
        <taxon>Eurotiomycetidae</taxon>
        <taxon>Eurotiales</taxon>
        <taxon>Aspergillaceae</taxon>
        <taxon>Penicillium</taxon>
    </lineage>
</organism>
<dbReference type="AlphaFoldDB" id="A0A7T6XHS6"/>
<protein>
    <submittedName>
        <fullName evidence="2">Uncharacterized protein</fullName>
    </submittedName>
</protein>
<name>A0A7T6XHS6_PENDI</name>
<dbReference type="RefSeq" id="XP_065956099.1">
    <property type="nucleotide sequence ID" value="XM_066100699.1"/>
</dbReference>
<dbReference type="Proteomes" id="UP000595662">
    <property type="component" value="Chromosome 1"/>
</dbReference>
<dbReference type="GeneID" id="90952579"/>
<accession>A0A7T6XHS6</accession>
<sequence>MPTIPHVYLDMQRASCSNLVKQGGSFKKKNTLQQIANPSSQHDRSLAIASRPPRGMPLRTNGSNGTIRRVNHASHRPSEPEIATTISWYTLL</sequence>
<evidence type="ECO:0000313" key="3">
    <source>
        <dbReference type="Proteomes" id="UP000595662"/>
    </source>
</evidence>